<dbReference type="GO" id="GO:0008045">
    <property type="term" value="P:motor neuron axon guidance"/>
    <property type="evidence" value="ECO:0007669"/>
    <property type="project" value="TreeGrafter"/>
</dbReference>
<feature type="region of interest" description="Disordered" evidence="1">
    <location>
        <begin position="262"/>
        <end position="326"/>
    </location>
</feature>
<dbReference type="PROSITE" id="PS50835">
    <property type="entry name" value="IG_LIKE"/>
    <property type="match status" value="1"/>
</dbReference>
<dbReference type="PANTHER" id="PTHR21261:SF8">
    <property type="entry name" value="BEATEN PATH IA, ISOFORM B-RELATED"/>
    <property type="match status" value="1"/>
</dbReference>
<dbReference type="Gene3D" id="2.60.40.10">
    <property type="entry name" value="Immunoglobulins"/>
    <property type="match status" value="1"/>
</dbReference>
<keyword evidence="5" id="KW-1185">Reference proteome</keyword>
<feature type="compositionally biased region" description="Low complexity" evidence="1">
    <location>
        <begin position="295"/>
        <end position="318"/>
    </location>
</feature>
<evidence type="ECO:0000256" key="1">
    <source>
        <dbReference type="SAM" id="MobiDB-lite"/>
    </source>
</evidence>
<dbReference type="InterPro" id="IPR036179">
    <property type="entry name" value="Ig-like_dom_sf"/>
</dbReference>
<feature type="signal peptide" evidence="2">
    <location>
        <begin position="1"/>
        <end position="23"/>
    </location>
</feature>
<dbReference type="SUPFAM" id="SSF48726">
    <property type="entry name" value="Immunoglobulin"/>
    <property type="match status" value="1"/>
</dbReference>
<feature type="region of interest" description="Disordered" evidence="1">
    <location>
        <begin position="200"/>
        <end position="249"/>
    </location>
</feature>
<dbReference type="InterPro" id="IPR013783">
    <property type="entry name" value="Ig-like_fold"/>
</dbReference>
<sequence length="499" mass="53549">MFSARAKVVLYLLQLLAFKVSYSVLGLESVHVKVPIAVLVGSSVTLVCECDLPDEDLYSVKWYKGKHEFFRYTSKEIPSIKIFPKAGINVGVKLSNVSHLVLASVEPQSSGKYSCEITEAAPSFHTKIATRTMNVIDPPTTDPQIVDMKPYYGADEFLEVACTTSPSLPAAKLEWRINDQPLPQPLVGPSRLEFLTLPAATDGSASQPGKGKPSSKKTQLDKSSQQQQEQQQQHQQRDPVDPPKEAASEPSLNRYNELSTFGQTPAAATPGSSSGGVNSFARSGSNAPTVPHRLSANASNTTTITTTATSTGSTSGPGSEHRKPAGNGRYELAVSRLKLLLDHGHFPNGKLKVECIAHIYDLYSRSVVAYADENYPQVRVLSNSDNGVHFSFMSDKDDAPSSASGRLIPPTLTDLLGKTSYFISLIGTWLTRLCGSWFAPNSLALIADTGQRAEQSAKLPEPSHASNRDPDTAFGCIVLNILLAGLGSFAAQRAVAGGS</sequence>
<evidence type="ECO:0000256" key="2">
    <source>
        <dbReference type="SAM" id="SignalP"/>
    </source>
</evidence>
<evidence type="ECO:0000313" key="5">
    <source>
        <dbReference type="Proteomes" id="UP000075880"/>
    </source>
</evidence>
<proteinExistence type="predicted"/>
<accession>A0AAG5CR51</accession>
<evidence type="ECO:0000259" key="3">
    <source>
        <dbReference type="PROSITE" id="PS50835"/>
    </source>
</evidence>
<dbReference type="EnsemblMetazoa" id="ENSAATROPT001052">
    <property type="protein sequence ID" value="ENSAATROPP001004"/>
    <property type="gene ID" value="ENSAATROPG000838"/>
</dbReference>
<keyword evidence="2" id="KW-0732">Signal</keyword>
<protein>
    <recommendedName>
        <fullName evidence="3">Ig-like domain-containing protein</fullName>
    </recommendedName>
</protein>
<name>A0AAG5CR51_ANOAO</name>
<dbReference type="InterPro" id="IPR007110">
    <property type="entry name" value="Ig-like_dom"/>
</dbReference>
<reference evidence="4" key="1">
    <citation type="submission" date="2024-04" db="UniProtKB">
        <authorList>
            <consortium name="EnsemblMetazoa"/>
        </authorList>
    </citation>
    <scope>IDENTIFICATION</scope>
    <source>
        <strain evidence="4">EBRO</strain>
    </source>
</reference>
<dbReference type="PANTHER" id="PTHR21261">
    <property type="entry name" value="BEAT PROTEIN"/>
    <property type="match status" value="1"/>
</dbReference>
<feature type="domain" description="Ig-like" evidence="3">
    <location>
        <begin position="41"/>
        <end position="134"/>
    </location>
</feature>
<feature type="compositionally biased region" description="Low complexity" evidence="1">
    <location>
        <begin position="225"/>
        <end position="234"/>
    </location>
</feature>
<feature type="compositionally biased region" description="Basic and acidic residues" evidence="1">
    <location>
        <begin position="235"/>
        <end position="247"/>
    </location>
</feature>
<dbReference type="AlphaFoldDB" id="A0AAG5CR51"/>
<dbReference type="Proteomes" id="UP000075880">
    <property type="component" value="Unassembled WGS sequence"/>
</dbReference>
<organism evidence="4 5">
    <name type="scientific">Anopheles atroparvus</name>
    <name type="common">European mosquito</name>
    <dbReference type="NCBI Taxonomy" id="41427"/>
    <lineage>
        <taxon>Eukaryota</taxon>
        <taxon>Metazoa</taxon>
        <taxon>Ecdysozoa</taxon>
        <taxon>Arthropoda</taxon>
        <taxon>Hexapoda</taxon>
        <taxon>Insecta</taxon>
        <taxon>Pterygota</taxon>
        <taxon>Neoptera</taxon>
        <taxon>Endopterygota</taxon>
        <taxon>Diptera</taxon>
        <taxon>Nematocera</taxon>
        <taxon>Culicoidea</taxon>
        <taxon>Culicidae</taxon>
        <taxon>Anophelinae</taxon>
        <taxon>Anopheles</taxon>
    </lineage>
</organism>
<feature type="compositionally biased region" description="Polar residues" evidence="1">
    <location>
        <begin position="270"/>
        <end position="288"/>
    </location>
</feature>
<feature type="chain" id="PRO_5042560488" description="Ig-like domain-containing protein" evidence="2">
    <location>
        <begin position="24"/>
        <end position="499"/>
    </location>
</feature>
<dbReference type="FunFam" id="2.60.40.10:FF:000437">
    <property type="entry name" value="Beat-IIIc, isoform A"/>
    <property type="match status" value="1"/>
</dbReference>
<evidence type="ECO:0000313" key="4">
    <source>
        <dbReference type="EnsemblMetazoa" id="ENSAATROPP001004"/>
    </source>
</evidence>
<dbReference type="SMART" id="SM00409">
    <property type="entry name" value="IG"/>
    <property type="match status" value="1"/>
</dbReference>
<dbReference type="InterPro" id="IPR003599">
    <property type="entry name" value="Ig_sub"/>
</dbReference>